<organism evidence="1 2">
    <name type="scientific">Rhynchophorus ferrugineus</name>
    <name type="common">Red palm weevil</name>
    <name type="synonym">Curculio ferrugineus</name>
    <dbReference type="NCBI Taxonomy" id="354439"/>
    <lineage>
        <taxon>Eukaryota</taxon>
        <taxon>Metazoa</taxon>
        <taxon>Ecdysozoa</taxon>
        <taxon>Arthropoda</taxon>
        <taxon>Hexapoda</taxon>
        <taxon>Insecta</taxon>
        <taxon>Pterygota</taxon>
        <taxon>Neoptera</taxon>
        <taxon>Endopterygota</taxon>
        <taxon>Coleoptera</taxon>
        <taxon>Polyphaga</taxon>
        <taxon>Cucujiformia</taxon>
        <taxon>Curculionidae</taxon>
        <taxon>Dryophthorinae</taxon>
        <taxon>Rhynchophorus</taxon>
    </lineage>
</organism>
<sequence>MRITKENVQHSPEQICSPWSQVDYVFNSEQERAAAIANGSFDIGHIQAVDAQYYYSSSKPDIQKAVVFEILRKH</sequence>
<gene>
    <name evidence="1" type="ORF">GWI33_007446</name>
</gene>
<comment type="caution">
    <text evidence="1">The sequence shown here is derived from an EMBL/GenBank/DDBJ whole genome shotgun (WGS) entry which is preliminary data.</text>
</comment>
<dbReference type="EMBL" id="JAACXV010002120">
    <property type="protein sequence ID" value="KAF7277421.1"/>
    <property type="molecule type" value="Genomic_DNA"/>
</dbReference>
<evidence type="ECO:0000313" key="2">
    <source>
        <dbReference type="Proteomes" id="UP000625711"/>
    </source>
</evidence>
<evidence type="ECO:0000313" key="1">
    <source>
        <dbReference type="EMBL" id="KAF7277421.1"/>
    </source>
</evidence>
<protein>
    <submittedName>
        <fullName evidence="1">Uncharacterized protein</fullName>
    </submittedName>
</protein>
<reference evidence="1" key="1">
    <citation type="submission" date="2020-08" db="EMBL/GenBank/DDBJ databases">
        <title>Genome sequencing and assembly of the red palm weevil Rhynchophorus ferrugineus.</title>
        <authorList>
            <person name="Dias G.B."/>
            <person name="Bergman C.M."/>
            <person name="Manee M."/>
        </authorList>
    </citation>
    <scope>NUCLEOTIDE SEQUENCE</scope>
    <source>
        <strain evidence="1">AA-2017</strain>
        <tissue evidence="1">Whole larva</tissue>
    </source>
</reference>
<name>A0A834MA71_RHYFE</name>
<dbReference type="AlphaFoldDB" id="A0A834MA71"/>
<accession>A0A834MA71</accession>
<proteinExistence type="predicted"/>
<keyword evidence="2" id="KW-1185">Reference proteome</keyword>
<dbReference type="Proteomes" id="UP000625711">
    <property type="component" value="Unassembled WGS sequence"/>
</dbReference>